<gene>
    <name evidence="3" type="ORF">HBA54_23670</name>
</gene>
<dbReference type="PROSITE" id="PS50404">
    <property type="entry name" value="GST_NTER"/>
    <property type="match status" value="1"/>
</dbReference>
<dbReference type="InterPro" id="IPR004045">
    <property type="entry name" value="Glutathione_S-Trfase_N"/>
</dbReference>
<dbReference type="InterPro" id="IPR036282">
    <property type="entry name" value="Glutathione-S-Trfase_C_sf"/>
</dbReference>
<dbReference type="SFLD" id="SFLDS00019">
    <property type="entry name" value="Glutathione_Transferase_(cytos"/>
    <property type="match status" value="1"/>
</dbReference>
<comment type="caution">
    <text evidence="3">The sequence shown here is derived from an EMBL/GenBank/DDBJ whole genome shotgun (WGS) entry which is preliminary data.</text>
</comment>
<dbReference type="InterPro" id="IPR010987">
    <property type="entry name" value="Glutathione-S-Trfase_C-like"/>
</dbReference>
<dbReference type="SUPFAM" id="SSF52833">
    <property type="entry name" value="Thioredoxin-like"/>
    <property type="match status" value="1"/>
</dbReference>
<evidence type="ECO:0000259" key="1">
    <source>
        <dbReference type="PROSITE" id="PS50404"/>
    </source>
</evidence>
<evidence type="ECO:0000313" key="4">
    <source>
        <dbReference type="Proteomes" id="UP000761264"/>
    </source>
</evidence>
<feature type="domain" description="GST C-terminal" evidence="2">
    <location>
        <begin position="85"/>
        <end position="202"/>
    </location>
</feature>
<dbReference type="InterPro" id="IPR040079">
    <property type="entry name" value="Glutathione_S-Trfase"/>
</dbReference>
<dbReference type="Gene3D" id="3.40.30.10">
    <property type="entry name" value="Glutaredoxin"/>
    <property type="match status" value="1"/>
</dbReference>
<dbReference type="InterPro" id="IPR034345">
    <property type="entry name" value="Gtt2-like_N"/>
</dbReference>
<dbReference type="RefSeq" id="WP_167229389.1">
    <property type="nucleotide sequence ID" value="NZ_JAAQPH010000024.1"/>
</dbReference>
<name>A0A967KFV5_9PROT</name>
<evidence type="ECO:0000313" key="3">
    <source>
        <dbReference type="EMBL" id="NIA71595.1"/>
    </source>
</evidence>
<dbReference type="PANTHER" id="PTHR44051:SF8">
    <property type="entry name" value="GLUTATHIONE S-TRANSFERASE GSTA"/>
    <property type="match status" value="1"/>
</dbReference>
<evidence type="ECO:0000259" key="2">
    <source>
        <dbReference type="PROSITE" id="PS50405"/>
    </source>
</evidence>
<proteinExistence type="predicted"/>
<dbReference type="InterPro" id="IPR036249">
    <property type="entry name" value="Thioredoxin-like_sf"/>
</dbReference>
<organism evidence="3 4">
    <name type="scientific">Pelagibius litoralis</name>
    <dbReference type="NCBI Taxonomy" id="374515"/>
    <lineage>
        <taxon>Bacteria</taxon>
        <taxon>Pseudomonadati</taxon>
        <taxon>Pseudomonadota</taxon>
        <taxon>Alphaproteobacteria</taxon>
        <taxon>Rhodospirillales</taxon>
        <taxon>Rhodovibrionaceae</taxon>
        <taxon>Pelagibius</taxon>
    </lineage>
</organism>
<dbReference type="Gene3D" id="1.20.1050.10">
    <property type="match status" value="1"/>
</dbReference>
<feature type="domain" description="GST N-terminal" evidence="1">
    <location>
        <begin position="1"/>
        <end position="80"/>
    </location>
</feature>
<keyword evidence="4" id="KW-1185">Reference proteome</keyword>
<dbReference type="PANTHER" id="PTHR44051">
    <property type="entry name" value="GLUTATHIONE S-TRANSFERASE-RELATED"/>
    <property type="match status" value="1"/>
</dbReference>
<dbReference type="Proteomes" id="UP000761264">
    <property type="component" value="Unassembled WGS sequence"/>
</dbReference>
<protein>
    <submittedName>
        <fullName evidence="3">Glutathione S-transferase family protein</fullName>
    </submittedName>
</protein>
<reference evidence="3" key="1">
    <citation type="submission" date="2020-03" db="EMBL/GenBank/DDBJ databases">
        <title>Genome of Pelagibius litoralis DSM 21314T.</title>
        <authorList>
            <person name="Wang G."/>
        </authorList>
    </citation>
    <scope>NUCLEOTIDE SEQUENCE</scope>
    <source>
        <strain evidence="3">DSM 21314</strain>
    </source>
</reference>
<dbReference type="AlphaFoldDB" id="A0A967KFV5"/>
<dbReference type="EMBL" id="JAAQPH010000024">
    <property type="protein sequence ID" value="NIA71595.1"/>
    <property type="molecule type" value="Genomic_DNA"/>
</dbReference>
<sequence>MKFYNAAAPSPRRVRIFLAEKGIEIPRINLDLPGGETRRDDFLKKNRLGEVPLLELDDGTVITESQAICRYLEALHPDPSLFGRDPVERARIEMWDRRVELGIMNPLGQIARHTFSFFADKLTQVPACAEAQRADMAERFAWLDEELSDGRPFIAGESFSVADITGMTAAMLADFVEVAIPVSLPHLSRWNQTLRARPSWSA</sequence>
<dbReference type="InterPro" id="IPR004046">
    <property type="entry name" value="GST_C"/>
</dbReference>
<dbReference type="Pfam" id="PF00043">
    <property type="entry name" value="GST_C"/>
    <property type="match status" value="1"/>
</dbReference>
<dbReference type="PROSITE" id="PS50405">
    <property type="entry name" value="GST_CTER"/>
    <property type="match status" value="1"/>
</dbReference>
<dbReference type="CDD" id="cd03051">
    <property type="entry name" value="GST_N_GTT2_like"/>
    <property type="match status" value="1"/>
</dbReference>
<dbReference type="SUPFAM" id="SSF47616">
    <property type="entry name" value="GST C-terminal domain-like"/>
    <property type="match status" value="1"/>
</dbReference>
<dbReference type="SFLD" id="SFLDG00358">
    <property type="entry name" value="Main_(cytGST)"/>
    <property type="match status" value="1"/>
</dbReference>
<dbReference type="Pfam" id="PF13409">
    <property type="entry name" value="GST_N_2"/>
    <property type="match status" value="1"/>
</dbReference>
<accession>A0A967KFV5</accession>